<accession>A0A3M7QRF3</accession>
<dbReference type="Pfam" id="PF04882">
    <property type="entry name" value="Peroxin-3"/>
    <property type="match status" value="1"/>
</dbReference>
<keyword evidence="7" id="KW-1185">Reference proteome</keyword>
<dbReference type="GO" id="GO:0005778">
    <property type="term" value="C:peroxisomal membrane"/>
    <property type="evidence" value="ECO:0007669"/>
    <property type="project" value="InterPro"/>
</dbReference>
<name>A0A3M7QRF3_BRAPC</name>
<protein>
    <recommendedName>
        <fullName evidence="2">Peroxisomal biogenesis factor 3</fullName>
    </recommendedName>
    <alternativeName>
        <fullName evidence="5">Peroxisomal assembly protein PEX3</fullName>
    </alternativeName>
</protein>
<evidence type="ECO:0000256" key="2">
    <source>
        <dbReference type="ARBA" id="ARBA00014294"/>
    </source>
</evidence>
<comment type="caution">
    <text evidence="6">The sequence shown here is derived from an EMBL/GenBank/DDBJ whole genome shotgun (WGS) entry which is preliminary data.</text>
</comment>
<dbReference type="OrthoDB" id="45930at2759"/>
<evidence type="ECO:0000256" key="1">
    <source>
        <dbReference type="ARBA" id="ARBA00011494"/>
    </source>
</evidence>
<reference evidence="6 7" key="1">
    <citation type="journal article" date="2018" name="Sci. Rep.">
        <title>Genomic signatures of local adaptation to the degree of environmental predictability in rotifers.</title>
        <authorList>
            <person name="Franch-Gras L."/>
            <person name="Hahn C."/>
            <person name="Garcia-Roger E.M."/>
            <person name="Carmona M.J."/>
            <person name="Serra M."/>
            <person name="Gomez A."/>
        </authorList>
    </citation>
    <scope>NUCLEOTIDE SEQUENCE [LARGE SCALE GENOMIC DNA]</scope>
    <source>
        <strain evidence="6">HYR1</strain>
    </source>
</reference>
<comment type="subunit">
    <text evidence="1">Interacts with PEX19.</text>
</comment>
<dbReference type="PANTHER" id="PTHR28080:SF1">
    <property type="entry name" value="PEROXISOMAL BIOGENESIS FACTOR 3"/>
    <property type="match status" value="1"/>
</dbReference>
<dbReference type="GO" id="GO:0045046">
    <property type="term" value="P:protein import into peroxisome membrane"/>
    <property type="evidence" value="ECO:0007669"/>
    <property type="project" value="TreeGrafter"/>
</dbReference>
<dbReference type="AlphaFoldDB" id="A0A3M7QRF3"/>
<keyword evidence="3" id="KW-0962">Peroxisome biogenesis</keyword>
<dbReference type="InterPro" id="IPR006966">
    <property type="entry name" value="Peroxin-3"/>
</dbReference>
<evidence type="ECO:0000256" key="5">
    <source>
        <dbReference type="ARBA" id="ARBA00029630"/>
    </source>
</evidence>
<dbReference type="GO" id="GO:0030674">
    <property type="term" value="F:protein-macromolecule adaptor activity"/>
    <property type="evidence" value="ECO:0007669"/>
    <property type="project" value="TreeGrafter"/>
</dbReference>
<evidence type="ECO:0000256" key="3">
    <source>
        <dbReference type="ARBA" id="ARBA00022593"/>
    </source>
</evidence>
<dbReference type="EMBL" id="REGN01005300">
    <property type="protein sequence ID" value="RNA13902.1"/>
    <property type="molecule type" value="Genomic_DNA"/>
</dbReference>
<dbReference type="STRING" id="10195.A0A3M7QRF3"/>
<sequence>MSLVFRFGKRHKKKLVFSAFLFGGSYAFIKYSIYKIKKSLFLLPEDSRLVKKEYLKSKKFDHYLAIKKTSDDAILSIFESIQEQINNNLSSNEYLEQLKLKPPNKLELWEKIKILSVSKCLASIYSMVIVSILTKIELNIVGGFLFRQIVTDGSSFDNIKSSSQINLSAKFQKKYLENIEKFSQEGIKKLCLNIRPIVEKVFENINLKENIGTEYLNEKLELTMELFEAQNDDFVTEYLSFGYSITKGSLESEYCLVDASNPMVDHVEENILSDLNNETLDLILCEDFKQTFRTIFDDLKNDLLNNLSSLMLTQILKRESPEKISISLPFAKLIPILNQIKLPLNKNIIIDNISLNIFSANIYEAFSYFPEESFNYDSMGGLDVNMLLKELV</sequence>
<evidence type="ECO:0000256" key="4">
    <source>
        <dbReference type="ARBA" id="ARBA00025338"/>
    </source>
</evidence>
<evidence type="ECO:0000313" key="7">
    <source>
        <dbReference type="Proteomes" id="UP000276133"/>
    </source>
</evidence>
<dbReference type="Proteomes" id="UP000276133">
    <property type="component" value="Unassembled WGS sequence"/>
</dbReference>
<comment type="function">
    <text evidence="4">Involved in peroxisome biosynthesis and integrity. Assembles membrane vesicles before the matrix proteins are translocated. As a docking factor for PEX19, is necessary for the import of peroxisomal membrane proteins in the peroxisomes.</text>
</comment>
<gene>
    <name evidence="6" type="ORF">BpHYR1_016087</name>
</gene>
<dbReference type="PANTHER" id="PTHR28080">
    <property type="entry name" value="PEROXISOMAL BIOGENESIS FACTOR 3"/>
    <property type="match status" value="1"/>
</dbReference>
<evidence type="ECO:0000313" key="6">
    <source>
        <dbReference type="EMBL" id="RNA13902.1"/>
    </source>
</evidence>
<proteinExistence type="predicted"/>
<organism evidence="6 7">
    <name type="scientific">Brachionus plicatilis</name>
    <name type="common">Marine rotifer</name>
    <name type="synonym">Brachionus muelleri</name>
    <dbReference type="NCBI Taxonomy" id="10195"/>
    <lineage>
        <taxon>Eukaryota</taxon>
        <taxon>Metazoa</taxon>
        <taxon>Spiralia</taxon>
        <taxon>Gnathifera</taxon>
        <taxon>Rotifera</taxon>
        <taxon>Eurotatoria</taxon>
        <taxon>Monogononta</taxon>
        <taxon>Pseudotrocha</taxon>
        <taxon>Ploima</taxon>
        <taxon>Brachionidae</taxon>
        <taxon>Brachionus</taxon>
    </lineage>
</organism>